<dbReference type="HOGENOM" id="CLU_1372492_0_0_1"/>
<dbReference type="OrthoDB" id="3928876at2759"/>
<dbReference type="Proteomes" id="UP000002499">
    <property type="component" value="Unassembled WGS sequence"/>
</dbReference>
<protein>
    <submittedName>
        <fullName evidence="1">Uncharacterized protein</fullName>
    </submittedName>
</protein>
<reference evidence="1 2" key="1">
    <citation type="journal article" date="2011" name="PLoS Genet.">
        <title>Genome sequencing and comparative transcriptomics of the model entomopathogenic fungi Metarhizium anisopliae and M. acridum.</title>
        <authorList>
            <person name="Gao Q."/>
            <person name="Jin K."/>
            <person name="Ying S.H."/>
            <person name="Zhang Y."/>
            <person name="Xiao G."/>
            <person name="Shang Y."/>
            <person name="Duan Z."/>
            <person name="Hu X."/>
            <person name="Xie X.Q."/>
            <person name="Zhou G."/>
            <person name="Peng G."/>
            <person name="Luo Z."/>
            <person name="Huang W."/>
            <person name="Wang B."/>
            <person name="Fang W."/>
            <person name="Wang S."/>
            <person name="Zhong Y."/>
            <person name="Ma L.J."/>
            <person name="St Leger R.J."/>
            <person name="Zhao G.P."/>
            <person name="Pei Y."/>
            <person name="Feng M.G."/>
            <person name="Xia Y."/>
            <person name="Wang C."/>
        </authorList>
    </citation>
    <scope>NUCLEOTIDE SEQUENCE [LARGE SCALE GENOMIC DNA]</scope>
    <source>
        <strain evidence="1 2">CQMa 102</strain>
    </source>
</reference>
<keyword evidence="2" id="KW-1185">Reference proteome</keyword>
<dbReference type="AlphaFoldDB" id="E9DWH6"/>
<gene>
    <name evidence="1" type="ORF">MAC_01974</name>
</gene>
<name>E9DWH6_METAQ</name>
<dbReference type="EMBL" id="GL698478">
    <property type="protein sequence ID" value="EFY92026.1"/>
    <property type="molecule type" value="Genomic_DNA"/>
</dbReference>
<evidence type="ECO:0000313" key="1">
    <source>
        <dbReference type="EMBL" id="EFY92026.1"/>
    </source>
</evidence>
<proteinExistence type="predicted"/>
<accession>E9DWH6</accession>
<sequence>MPATVETTSATSNGSISAAVKKQAIGASSHLQRYLDWAAPPSSRQRAYETISAFASARPLLFVSAKELTTSLPVFSRRTSPVVLLPAPAVRHLLPLHRCVRPRRRHHLRAVLDRHRAPRPGPHSAGDVVPCRAGMGLVGGQFPCREVALSAGAAEGERRGGAGWYGREAGGRRQGRGWARWKRKGCQGGAVSDWDARNI</sequence>
<dbReference type="InParanoid" id="E9DWH6"/>
<organism evidence="2">
    <name type="scientific">Metarhizium acridum (strain CQMa 102)</name>
    <dbReference type="NCBI Taxonomy" id="655827"/>
    <lineage>
        <taxon>Eukaryota</taxon>
        <taxon>Fungi</taxon>
        <taxon>Dikarya</taxon>
        <taxon>Ascomycota</taxon>
        <taxon>Pezizomycotina</taxon>
        <taxon>Sordariomycetes</taxon>
        <taxon>Hypocreomycetidae</taxon>
        <taxon>Hypocreales</taxon>
        <taxon>Clavicipitaceae</taxon>
        <taxon>Metarhizium</taxon>
    </lineage>
</organism>
<evidence type="ECO:0000313" key="2">
    <source>
        <dbReference type="Proteomes" id="UP000002499"/>
    </source>
</evidence>